<dbReference type="EMBL" id="CP012673">
    <property type="protein sequence ID" value="AUX46389.1"/>
    <property type="molecule type" value="Genomic_DNA"/>
</dbReference>
<organism evidence="1 2">
    <name type="scientific">Sorangium cellulosum</name>
    <name type="common">Polyangium cellulosum</name>
    <dbReference type="NCBI Taxonomy" id="56"/>
    <lineage>
        <taxon>Bacteria</taxon>
        <taxon>Pseudomonadati</taxon>
        <taxon>Myxococcota</taxon>
        <taxon>Polyangia</taxon>
        <taxon>Polyangiales</taxon>
        <taxon>Polyangiaceae</taxon>
        <taxon>Sorangium</taxon>
    </lineage>
</organism>
<evidence type="ECO:0000313" key="1">
    <source>
        <dbReference type="EMBL" id="AUX46389.1"/>
    </source>
</evidence>
<evidence type="ECO:0000313" key="2">
    <source>
        <dbReference type="Proteomes" id="UP000238348"/>
    </source>
</evidence>
<name>A0A2L0F4L1_SORCE</name>
<reference evidence="1 2" key="1">
    <citation type="submission" date="2015-09" db="EMBL/GenBank/DDBJ databases">
        <title>Sorangium comparison.</title>
        <authorList>
            <person name="Zaburannyi N."/>
            <person name="Bunk B."/>
            <person name="Overmann J."/>
            <person name="Mueller R."/>
        </authorList>
    </citation>
    <scope>NUCLEOTIDE SEQUENCE [LARGE SCALE GENOMIC DNA]</scope>
    <source>
        <strain evidence="1 2">So ce26</strain>
    </source>
</reference>
<accession>A0A2L0F4L1</accession>
<proteinExistence type="predicted"/>
<dbReference type="AlphaFoldDB" id="A0A2L0F4L1"/>
<sequence>MALLGGMVLIPDAPQFAPRTICAGACMCTANAHKSISTQRRVPKQLVGKCYNLLPLVIDDRRRLFTRKLQSCFQVRRERFGSLVKFTQIEYRLLPIVRVRLRIGRAQVCRLILGVIRKYVSALRDFSGKSNQ</sequence>
<gene>
    <name evidence="1" type="ORF">SOCE26_078950</name>
</gene>
<protein>
    <submittedName>
        <fullName evidence="1">Uncharacterized protein</fullName>
    </submittedName>
</protein>
<dbReference type="Proteomes" id="UP000238348">
    <property type="component" value="Chromosome"/>
</dbReference>